<evidence type="ECO:0000313" key="3">
    <source>
        <dbReference type="Proteomes" id="UP000001409"/>
    </source>
</evidence>
<evidence type="ECO:0000313" key="2">
    <source>
        <dbReference type="EMBL" id="BAC18271.1"/>
    </source>
</evidence>
<dbReference type="AlphaFoldDB" id="Q8FPN0"/>
<proteinExistence type="predicted"/>
<evidence type="ECO:0000256" key="1">
    <source>
        <dbReference type="SAM" id="MobiDB-lite"/>
    </source>
</evidence>
<sequence>MECFIAPDDWNFSITAEVISGALMQSIMARDAHFHSCVDQPRGPLSSAQLAQLPQLPRLPRRGNKGLLQRHV</sequence>
<reference evidence="2 3" key="1">
    <citation type="journal article" date="2003" name="Genome Res.">
        <title>Comparative complete genome sequence analysis of the amino acid replacements responsible for the thermostability of Corynebacterium efficiens.</title>
        <authorList>
            <person name="Nishio Y."/>
            <person name="Nakamura Y."/>
            <person name="Kawarabayasi Y."/>
            <person name="Usuda Y."/>
            <person name="Kimura E."/>
            <person name="Sugimoto S."/>
            <person name="Matsui K."/>
            <person name="Yamagishi A."/>
            <person name="Kikuchi H."/>
            <person name="Ikeo K."/>
            <person name="Gojobori T."/>
        </authorList>
    </citation>
    <scope>NUCLEOTIDE SEQUENCE [LARGE SCALE GENOMIC DNA]</scope>
    <source>
        <strain evidence="3">DSM 44549 / YS-314 / AJ 12310 / JCM 11189 / NBRC 100395</strain>
    </source>
</reference>
<dbReference type="HOGENOM" id="CLU_2715526_0_0_11"/>
<accession>Q8FPN0</accession>
<keyword evidence="3" id="KW-1185">Reference proteome</keyword>
<feature type="region of interest" description="Disordered" evidence="1">
    <location>
        <begin position="50"/>
        <end position="72"/>
    </location>
</feature>
<dbReference type="Proteomes" id="UP000001409">
    <property type="component" value="Chromosome"/>
</dbReference>
<protein>
    <submittedName>
        <fullName evidence="2">Uncharacterized protein</fullName>
    </submittedName>
</protein>
<name>Q8FPN0_COREF</name>
<dbReference type="EMBL" id="BA000035">
    <property type="protein sequence ID" value="BAC18271.1"/>
    <property type="molecule type" value="Genomic_DNA"/>
</dbReference>
<organism evidence="2 3">
    <name type="scientific">Corynebacterium efficiens (strain DSM 44549 / YS-314 / AJ 12310 / JCM 11189 / NBRC 100395)</name>
    <dbReference type="NCBI Taxonomy" id="196164"/>
    <lineage>
        <taxon>Bacteria</taxon>
        <taxon>Bacillati</taxon>
        <taxon>Actinomycetota</taxon>
        <taxon>Actinomycetes</taxon>
        <taxon>Mycobacteriales</taxon>
        <taxon>Corynebacteriaceae</taxon>
        <taxon>Corynebacterium</taxon>
    </lineage>
</organism>
<dbReference type="KEGG" id="cef:CE1461"/>
<feature type="compositionally biased region" description="Basic residues" evidence="1">
    <location>
        <begin position="59"/>
        <end position="72"/>
    </location>
</feature>